<dbReference type="GO" id="GO:0000278">
    <property type="term" value="P:mitotic cell cycle"/>
    <property type="evidence" value="ECO:0007669"/>
    <property type="project" value="InterPro"/>
</dbReference>
<dbReference type="InterPro" id="IPR025265">
    <property type="entry name" value="WPP_dom"/>
</dbReference>
<comment type="subcellular location">
    <subcellularLocation>
        <location evidence="2">Cytoplasm</location>
    </subcellularLocation>
    <subcellularLocation>
        <location evidence="1">Nucleus</location>
    </subcellularLocation>
</comment>
<dbReference type="PANTHER" id="PTHR34362">
    <property type="entry name" value="WPP DOMAIN-CONTAINING PROTEIN 1-RELATED"/>
    <property type="match status" value="1"/>
</dbReference>
<evidence type="ECO:0000256" key="4">
    <source>
        <dbReference type="ARBA" id="ARBA00023242"/>
    </source>
</evidence>
<feature type="compositionally biased region" description="Polar residues" evidence="5">
    <location>
        <begin position="125"/>
        <end position="140"/>
    </location>
</feature>
<keyword evidence="4" id="KW-0539">Nucleus</keyword>
<protein>
    <recommendedName>
        <fullName evidence="6">WPP domain-containing protein</fullName>
    </recommendedName>
</protein>
<dbReference type="Proteomes" id="UP000585474">
    <property type="component" value="Unassembled WGS sequence"/>
</dbReference>
<dbReference type="Gene3D" id="1.10.246.200">
    <property type="entry name" value="WPP domain"/>
    <property type="match status" value="1"/>
</dbReference>
<dbReference type="GO" id="GO:0048527">
    <property type="term" value="P:lateral root development"/>
    <property type="evidence" value="ECO:0007669"/>
    <property type="project" value="InterPro"/>
</dbReference>
<evidence type="ECO:0000256" key="1">
    <source>
        <dbReference type="ARBA" id="ARBA00004123"/>
    </source>
</evidence>
<comment type="caution">
    <text evidence="7">The sequence shown here is derived from an EMBL/GenBank/DDBJ whole genome shotgun (WGS) entry which is preliminary data.</text>
</comment>
<name>A0A7J0EHR8_9ERIC</name>
<feature type="region of interest" description="Disordered" evidence="5">
    <location>
        <begin position="122"/>
        <end position="147"/>
    </location>
</feature>
<evidence type="ECO:0000256" key="3">
    <source>
        <dbReference type="ARBA" id="ARBA00022490"/>
    </source>
</evidence>
<dbReference type="InterPro" id="IPR044692">
    <property type="entry name" value="WPP1/2/3"/>
</dbReference>
<dbReference type="PANTHER" id="PTHR34362:SF1">
    <property type="entry name" value="WPP DOMAIN-CONTAINING PROTEIN 1-RELATED"/>
    <property type="match status" value="1"/>
</dbReference>
<feature type="domain" description="WPP" evidence="6">
    <location>
        <begin position="38"/>
        <end position="126"/>
    </location>
</feature>
<accession>A0A7J0EHR8</accession>
<dbReference type="OrthoDB" id="1927559at2759"/>
<sequence>MDEERENNLAAEEKMADTEEQTQLETKKPERISTAPFLIWPPTKRTRDAVVNRLVETLSGPSVISKRYGVIPYDEATAAARLLEDEAFIAAAEGGVDGDGLDILQVYSKEISKRVLDAVKARSAAGSTQNGNNASASEKMSSVEMES</sequence>
<dbReference type="AlphaFoldDB" id="A0A7J0EHR8"/>
<gene>
    <name evidence="7" type="ORF">Acr_04g0007710</name>
</gene>
<evidence type="ECO:0000259" key="6">
    <source>
        <dbReference type="Pfam" id="PF13943"/>
    </source>
</evidence>
<dbReference type="InterPro" id="IPR038214">
    <property type="entry name" value="WPP_sf"/>
</dbReference>
<evidence type="ECO:0000313" key="7">
    <source>
        <dbReference type="EMBL" id="GFY86033.1"/>
    </source>
</evidence>
<feature type="region of interest" description="Disordered" evidence="5">
    <location>
        <begin position="1"/>
        <end position="30"/>
    </location>
</feature>
<proteinExistence type="predicted"/>
<dbReference type="GO" id="GO:0005634">
    <property type="term" value="C:nucleus"/>
    <property type="evidence" value="ECO:0007669"/>
    <property type="project" value="UniProtKB-SubCell"/>
</dbReference>
<keyword evidence="3" id="KW-0963">Cytoplasm</keyword>
<dbReference type="EMBL" id="BJWL01000004">
    <property type="protein sequence ID" value="GFY86033.1"/>
    <property type="molecule type" value="Genomic_DNA"/>
</dbReference>
<keyword evidence="8" id="KW-1185">Reference proteome</keyword>
<organism evidence="7 8">
    <name type="scientific">Actinidia rufa</name>
    <dbReference type="NCBI Taxonomy" id="165716"/>
    <lineage>
        <taxon>Eukaryota</taxon>
        <taxon>Viridiplantae</taxon>
        <taxon>Streptophyta</taxon>
        <taxon>Embryophyta</taxon>
        <taxon>Tracheophyta</taxon>
        <taxon>Spermatophyta</taxon>
        <taxon>Magnoliopsida</taxon>
        <taxon>eudicotyledons</taxon>
        <taxon>Gunneridae</taxon>
        <taxon>Pentapetalae</taxon>
        <taxon>asterids</taxon>
        <taxon>Ericales</taxon>
        <taxon>Actinidiaceae</taxon>
        <taxon>Actinidia</taxon>
    </lineage>
</organism>
<dbReference type="GO" id="GO:0005737">
    <property type="term" value="C:cytoplasm"/>
    <property type="evidence" value="ECO:0007669"/>
    <property type="project" value="UniProtKB-SubCell"/>
</dbReference>
<evidence type="ECO:0000256" key="5">
    <source>
        <dbReference type="SAM" id="MobiDB-lite"/>
    </source>
</evidence>
<dbReference type="Pfam" id="PF13943">
    <property type="entry name" value="WPP"/>
    <property type="match status" value="1"/>
</dbReference>
<evidence type="ECO:0000256" key="2">
    <source>
        <dbReference type="ARBA" id="ARBA00004496"/>
    </source>
</evidence>
<reference evidence="7 8" key="1">
    <citation type="submission" date="2019-07" db="EMBL/GenBank/DDBJ databases">
        <title>De Novo Assembly of kiwifruit Actinidia rufa.</title>
        <authorList>
            <person name="Sugita-Konishi S."/>
            <person name="Sato K."/>
            <person name="Mori E."/>
            <person name="Abe Y."/>
            <person name="Kisaki G."/>
            <person name="Hamano K."/>
            <person name="Suezawa K."/>
            <person name="Otani M."/>
            <person name="Fukuda T."/>
            <person name="Manabe T."/>
            <person name="Gomi K."/>
            <person name="Tabuchi M."/>
            <person name="Akimitsu K."/>
            <person name="Kataoka I."/>
        </authorList>
    </citation>
    <scope>NUCLEOTIDE SEQUENCE [LARGE SCALE GENOMIC DNA]</scope>
    <source>
        <strain evidence="8">cv. Fuchu</strain>
    </source>
</reference>
<evidence type="ECO:0000313" key="8">
    <source>
        <dbReference type="Proteomes" id="UP000585474"/>
    </source>
</evidence>